<dbReference type="AlphaFoldDB" id="A0A853BYK7"/>
<evidence type="ECO:0000313" key="2">
    <source>
        <dbReference type="EMBL" id="NYI99926.1"/>
    </source>
</evidence>
<dbReference type="GO" id="GO:0010181">
    <property type="term" value="F:FMN binding"/>
    <property type="evidence" value="ECO:0007669"/>
    <property type="project" value="TreeGrafter"/>
</dbReference>
<dbReference type="Gene3D" id="3.40.50.360">
    <property type="match status" value="1"/>
</dbReference>
<dbReference type="InterPro" id="IPR050712">
    <property type="entry name" value="NAD(P)H-dep_reductase"/>
</dbReference>
<feature type="domain" description="NADPH-dependent FMN reductase-like" evidence="1">
    <location>
        <begin position="8"/>
        <end position="136"/>
    </location>
</feature>
<dbReference type="SUPFAM" id="SSF52218">
    <property type="entry name" value="Flavoproteins"/>
    <property type="match status" value="1"/>
</dbReference>
<reference evidence="2 3" key="1">
    <citation type="submission" date="2020-07" db="EMBL/GenBank/DDBJ databases">
        <title>Sequencing the genomes of 1000 actinobacteria strains.</title>
        <authorList>
            <person name="Klenk H.-P."/>
        </authorList>
    </citation>
    <scope>NUCLEOTIDE SEQUENCE [LARGE SCALE GENOMIC DNA]</scope>
    <source>
        <strain evidence="2 3">DSM 103833</strain>
    </source>
</reference>
<dbReference type="InterPro" id="IPR029039">
    <property type="entry name" value="Flavoprotein-like_sf"/>
</dbReference>
<dbReference type="PANTHER" id="PTHR30543">
    <property type="entry name" value="CHROMATE REDUCTASE"/>
    <property type="match status" value="1"/>
</dbReference>
<sequence length="180" mass="19262">MTTTKPLTIAVILGSTRPGRLGPAVADWITPHLEQHGDLVVDLIDPAASADPAEHGSRLDRADGYVVVTPEYNHSFPAPLKELIDAHGAVWHAKPVTFVSYGAFSGGLRAIEHLRGVFAELHAATLRDTVSLPMIWEHLDGEGRLAPPASAEAAAKILVDRLAWWAAALAEARTRSPYAA</sequence>
<dbReference type="Pfam" id="PF03358">
    <property type="entry name" value="FMN_red"/>
    <property type="match status" value="1"/>
</dbReference>
<dbReference type="EMBL" id="JACCFP010000001">
    <property type="protein sequence ID" value="NYI99926.1"/>
    <property type="molecule type" value="Genomic_DNA"/>
</dbReference>
<dbReference type="InterPro" id="IPR005025">
    <property type="entry name" value="FMN_Rdtase-like_dom"/>
</dbReference>
<evidence type="ECO:0000313" key="3">
    <source>
        <dbReference type="Proteomes" id="UP000530424"/>
    </source>
</evidence>
<gene>
    <name evidence="2" type="ORF">HNR19_000625</name>
</gene>
<comment type="caution">
    <text evidence="2">The sequence shown here is derived from an EMBL/GenBank/DDBJ whole genome shotgun (WGS) entry which is preliminary data.</text>
</comment>
<organism evidence="2 3">
    <name type="scientific">Nocardioides thalensis</name>
    <dbReference type="NCBI Taxonomy" id="1914755"/>
    <lineage>
        <taxon>Bacteria</taxon>
        <taxon>Bacillati</taxon>
        <taxon>Actinomycetota</taxon>
        <taxon>Actinomycetes</taxon>
        <taxon>Propionibacteriales</taxon>
        <taxon>Nocardioidaceae</taxon>
        <taxon>Nocardioides</taxon>
    </lineage>
</organism>
<dbReference type="Proteomes" id="UP000530424">
    <property type="component" value="Unassembled WGS sequence"/>
</dbReference>
<proteinExistence type="predicted"/>
<keyword evidence="3" id="KW-1185">Reference proteome</keyword>
<name>A0A853BYK7_9ACTN</name>
<dbReference type="GO" id="GO:0016491">
    <property type="term" value="F:oxidoreductase activity"/>
    <property type="evidence" value="ECO:0007669"/>
    <property type="project" value="InterPro"/>
</dbReference>
<dbReference type="PANTHER" id="PTHR30543:SF21">
    <property type="entry name" value="NAD(P)H-DEPENDENT FMN REDUCTASE LOT6"/>
    <property type="match status" value="1"/>
</dbReference>
<dbReference type="RefSeq" id="WP_179666557.1">
    <property type="nucleotide sequence ID" value="NZ_JACCFP010000001.1"/>
</dbReference>
<evidence type="ECO:0000259" key="1">
    <source>
        <dbReference type="Pfam" id="PF03358"/>
    </source>
</evidence>
<dbReference type="GO" id="GO:0005829">
    <property type="term" value="C:cytosol"/>
    <property type="evidence" value="ECO:0007669"/>
    <property type="project" value="TreeGrafter"/>
</dbReference>
<accession>A0A853BYK7</accession>
<protein>
    <submittedName>
        <fullName evidence="2">NAD(P)H-dependent FMN reductase</fullName>
    </submittedName>
</protein>